<protein>
    <submittedName>
        <fullName evidence="3">Type II toxin-antitoxin system PemK/MazF family toxin</fullName>
    </submittedName>
</protein>
<dbReference type="InterPro" id="IPR003477">
    <property type="entry name" value="PemK-like"/>
</dbReference>
<evidence type="ECO:0000313" key="3">
    <source>
        <dbReference type="EMBL" id="GAA1773897.1"/>
    </source>
</evidence>
<dbReference type="PANTHER" id="PTHR33988">
    <property type="entry name" value="ENDORIBONUCLEASE MAZF-RELATED"/>
    <property type="match status" value="1"/>
</dbReference>
<evidence type="ECO:0000256" key="2">
    <source>
        <dbReference type="ARBA" id="ARBA00022649"/>
    </source>
</evidence>
<keyword evidence="2" id="KW-1277">Toxin-antitoxin system</keyword>
<organism evidence="3 4">
    <name type="scientific">Nostocoides vanveenii</name>
    <dbReference type="NCBI Taxonomy" id="330835"/>
    <lineage>
        <taxon>Bacteria</taxon>
        <taxon>Bacillati</taxon>
        <taxon>Actinomycetota</taxon>
        <taxon>Actinomycetes</taxon>
        <taxon>Micrococcales</taxon>
        <taxon>Intrasporangiaceae</taxon>
        <taxon>Nostocoides</taxon>
    </lineage>
</organism>
<dbReference type="RefSeq" id="WP_324387386.1">
    <property type="nucleotide sequence ID" value="NZ_BAAAPN010000100.1"/>
</dbReference>
<comment type="similarity">
    <text evidence="1">Belongs to the PemK/MazF family.</text>
</comment>
<keyword evidence="4" id="KW-1185">Reference proteome</keyword>
<sequence length="107" mass="11420">MALPTRGEVWWADLADAGARPVVVLSRDAAIVGRRRTVVASCSTVIRGLASEVPLEPGDDPVPKLCVVQLDAVVDVPVRTLVRRLGQLSEQRMREVCSALALAMGCS</sequence>
<name>A0ABN2L455_9MICO</name>
<comment type="caution">
    <text evidence="3">The sequence shown here is derived from an EMBL/GenBank/DDBJ whole genome shotgun (WGS) entry which is preliminary data.</text>
</comment>
<dbReference type="SUPFAM" id="SSF50118">
    <property type="entry name" value="Cell growth inhibitor/plasmid maintenance toxic component"/>
    <property type="match status" value="1"/>
</dbReference>
<dbReference type="Proteomes" id="UP001501475">
    <property type="component" value="Unassembled WGS sequence"/>
</dbReference>
<accession>A0ABN2L455</accession>
<dbReference type="InterPro" id="IPR011067">
    <property type="entry name" value="Plasmid_toxin/cell-grow_inhib"/>
</dbReference>
<evidence type="ECO:0000313" key="4">
    <source>
        <dbReference type="Proteomes" id="UP001501475"/>
    </source>
</evidence>
<dbReference type="Pfam" id="PF02452">
    <property type="entry name" value="PemK_toxin"/>
    <property type="match status" value="1"/>
</dbReference>
<dbReference type="Gene3D" id="2.30.30.110">
    <property type="match status" value="1"/>
</dbReference>
<dbReference type="EMBL" id="BAAAPN010000100">
    <property type="protein sequence ID" value="GAA1773897.1"/>
    <property type="molecule type" value="Genomic_DNA"/>
</dbReference>
<dbReference type="PANTHER" id="PTHR33988:SF2">
    <property type="entry name" value="ENDORIBONUCLEASE MAZF"/>
    <property type="match status" value="1"/>
</dbReference>
<gene>
    <name evidence="3" type="ORF">GCM10009810_33720</name>
</gene>
<proteinExistence type="inferred from homology"/>
<evidence type="ECO:0000256" key="1">
    <source>
        <dbReference type="ARBA" id="ARBA00007521"/>
    </source>
</evidence>
<reference evidence="3 4" key="1">
    <citation type="journal article" date="2019" name="Int. J. Syst. Evol. Microbiol.">
        <title>The Global Catalogue of Microorganisms (GCM) 10K type strain sequencing project: providing services to taxonomists for standard genome sequencing and annotation.</title>
        <authorList>
            <consortium name="The Broad Institute Genomics Platform"/>
            <consortium name="The Broad Institute Genome Sequencing Center for Infectious Disease"/>
            <person name="Wu L."/>
            <person name="Ma J."/>
        </authorList>
    </citation>
    <scope>NUCLEOTIDE SEQUENCE [LARGE SCALE GENOMIC DNA]</scope>
    <source>
        <strain evidence="3 4">JCM 15591</strain>
    </source>
</reference>